<feature type="transmembrane region" description="Helical" evidence="8">
    <location>
        <begin position="270"/>
        <end position="292"/>
    </location>
</feature>
<dbReference type="RefSeq" id="WP_004580316.1">
    <property type="nucleotide sequence ID" value="NZ_AP028878.1"/>
</dbReference>
<dbReference type="GO" id="GO:0005886">
    <property type="term" value="C:plasma membrane"/>
    <property type="evidence" value="ECO:0007669"/>
    <property type="project" value="UniProtKB-SubCell"/>
</dbReference>
<keyword evidence="13" id="KW-1185">Reference proteome</keyword>
<comment type="cofactor">
    <cofactor evidence="1">
        <name>Mg(2+)</name>
        <dbReference type="ChEBI" id="CHEBI:18420"/>
    </cofactor>
</comment>
<dbReference type="InterPro" id="IPR035965">
    <property type="entry name" value="PAS-like_dom_sf"/>
</dbReference>
<dbReference type="InterPro" id="IPR000014">
    <property type="entry name" value="PAS"/>
</dbReference>
<dbReference type="PROSITE" id="PS50887">
    <property type="entry name" value="GGDEF"/>
    <property type="match status" value="1"/>
</dbReference>
<feature type="transmembrane region" description="Helical" evidence="8">
    <location>
        <begin position="9"/>
        <end position="28"/>
    </location>
</feature>
<dbReference type="eggNOG" id="COG3706">
    <property type="taxonomic scope" value="Bacteria"/>
</dbReference>
<dbReference type="PANTHER" id="PTHR46663:SF3">
    <property type="entry name" value="SLL0267 PROTEIN"/>
    <property type="match status" value="1"/>
</dbReference>
<dbReference type="InterPro" id="IPR043128">
    <property type="entry name" value="Rev_trsase/Diguanyl_cyclase"/>
</dbReference>
<dbReference type="InterPro" id="IPR052163">
    <property type="entry name" value="DGC-Regulatory_Protein"/>
</dbReference>
<dbReference type="InterPro" id="IPR000700">
    <property type="entry name" value="PAS-assoc_C"/>
</dbReference>
<feature type="transmembrane region" description="Helical" evidence="8">
    <location>
        <begin position="228"/>
        <end position="258"/>
    </location>
</feature>
<dbReference type="Pfam" id="PF00990">
    <property type="entry name" value="GGDEF"/>
    <property type="match status" value="1"/>
</dbReference>
<evidence type="ECO:0000259" key="10">
    <source>
        <dbReference type="PROSITE" id="PS50113"/>
    </source>
</evidence>
<dbReference type="InterPro" id="IPR029787">
    <property type="entry name" value="Nucleotide_cyclase"/>
</dbReference>
<dbReference type="PANTHER" id="PTHR46663">
    <property type="entry name" value="DIGUANYLATE CYCLASE DGCT-RELATED"/>
    <property type="match status" value="1"/>
</dbReference>
<evidence type="ECO:0000256" key="8">
    <source>
        <dbReference type="SAM" id="Phobius"/>
    </source>
</evidence>
<evidence type="ECO:0000256" key="3">
    <source>
        <dbReference type="ARBA" id="ARBA00022475"/>
    </source>
</evidence>
<dbReference type="AlphaFoldDB" id="N6WWN8"/>
<dbReference type="eggNOG" id="COG3447">
    <property type="taxonomic scope" value="Bacteria"/>
</dbReference>
<sequence>MAEFTGSKAIVLACLTGILYFIGAWVGVTQTITPDGIAIIWPPNAVLLTALLITPRREWWLIAVAVIVAECVADVPAFPLWAAVGFAFTNLFEAVLAAFLIRRFAGEGFSFQTVRQLSVFLVSAPLVASAFAAIIGAGIYVALGRTDNSFFALWRLWWFGDALGLLLLTPLLLSVWHSLKGNWRIDRARSGELALVWGGLVFTCLYAFNSTSLGDLQFHLTPIIVLPFAIWIATRFATLATAGTIAIIAGMAIVYLVRGAHPYAQASPQYAVWLTQEYLAVLSTVSIGLSVLTQELRRQRNSLLLQERAMLASNDAISIADMTSRDMPLSWVNPRFEELFGYRKEEVLGRNCRFLQGGHRDEAALETVRWALRERTACRVQLQNYTKSGQPIWIELSLAPVHDVTGQVTHYIGIQHDLTDQRETEQRLREATNALQQQNVQLEEKVEQRTRSVEASNAALCAANQRLQTMAYTDVLTGIANRRHFYDLGERELHRLKLDGRTAVLISLDLDHFKSINDSYGHEAGDEVLRQIVKPVLENMRPGDLFGRVGGEEFLILLADVSESEAKSIAGRIRAQIAATPIDYGGLVLHVTASFGIAKWDQDCSLDALVRRADLALYAAKHAGRNRVQT</sequence>
<dbReference type="SUPFAM" id="SSF55073">
    <property type="entry name" value="Nucleotide cyclase"/>
    <property type="match status" value="1"/>
</dbReference>
<dbReference type="STRING" id="626887.J057_11756"/>
<protein>
    <submittedName>
        <fullName evidence="12">Sensor domain-containing diguanylate cyclase</fullName>
    </submittedName>
</protein>
<evidence type="ECO:0000313" key="12">
    <source>
        <dbReference type="EMBL" id="ENO16026.1"/>
    </source>
</evidence>
<dbReference type="Proteomes" id="UP000013165">
    <property type="component" value="Unassembled WGS sequence"/>
</dbReference>
<feature type="domain" description="PAC" evidence="10">
    <location>
        <begin position="376"/>
        <end position="430"/>
    </location>
</feature>
<feature type="transmembrane region" description="Helical" evidence="8">
    <location>
        <begin position="117"/>
        <end position="143"/>
    </location>
</feature>
<dbReference type="Pfam" id="PF05231">
    <property type="entry name" value="MASE1"/>
    <property type="match status" value="1"/>
</dbReference>
<proteinExistence type="predicted"/>
<dbReference type="CDD" id="cd01949">
    <property type="entry name" value="GGDEF"/>
    <property type="match status" value="1"/>
</dbReference>
<dbReference type="InterPro" id="IPR001610">
    <property type="entry name" value="PAC"/>
</dbReference>
<gene>
    <name evidence="12" type="ORF">J057_11756</name>
</gene>
<dbReference type="Gene3D" id="3.30.70.270">
    <property type="match status" value="1"/>
</dbReference>
<evidence type="ECO:0000256" key="7">
    <source>
        <dbReference type="SAM" id="Coils"/>
    </source>
</evidence>
<evidence type="ECO:0000259" key="11">
    <source>
        <dbReference type="PROSITE" id="PS50887"/>
    </source>
</evidence>
<name>N6WWN8_9GAMM</name>
<feature type="domain" description="GGDEF" evidence="11">
    <location>
        <begin position="501"/>
        <end position="630"/>
    </location>
</feature>
<comment type="caution">
    <text evidence="12">The sequence shown here is derived from an EMBL/GenBank/DDBJ whole genome shotgun (WGS) entry which is preliminary data.</text>
</comment>
<feature type="coiled-coil region" evidence="7">
    <location>
        <begin position="418"/>
        <end position="452"/>
    </location>
</feature>
<comment type="subcellular location">
    <subcellularLocation>
        <location evidence="2">Cell membrane</location>
        <topology evidence="2">Multi-pass membrane protein</topology>
    </subcellularLocation>
</comment>
<feature type="transmembrane region" description="Helical" evidence="8">
    <location>
        <begin position="191"/>
        <end position="208"/>
    </location>
</feature>
<evidence type="ECO:0000313" key="13">
    <source>
        <dbReference type="Proteomes" id="UP000013165"/>
    </source>
</evidence>
<dbReference type="InterPro" id="IPR007895">
    <property type="entry name" value="MASE1"/>
</dbReference>
<evidence type="ECO:0000256" key="4">
    <source>
        <dbReference type="ARBA" id="ARBA00022692"/>
    </source>
</evidence>
<dbReference type="GO" id="GO:0003824">
    <property type="term" value="F:catalytic activity"/>
    <property type="evidence" value="ECO:0007669"/>
    <property type="project" value="UniProtKB-ARBA"/>
</dbReference>
<keyword evidence="6 8" id="KW-0472">Membrane</keyword>
<dbReference type="PROSITE" id="PS50113">
    <property type="entry name" value="PAC"/>
    <property type="match status" value="1"/>
</dbReference>
<dbReference type="HOGENOM" id="CLU_434009_0_0_6"/>
<dbReference type="OrthoDB" id="9773156at2"/>
<evidence type="ECO:0000256" key="6">
    <source>
        <dbReference type="ARBA" id="ARBA00023136"/>
    </source>
</evidence>
<feature type="transmembrane region" description="Helical" evidence="8">
    <location>
        <begin position="155"/>
        <end position="179"/>
    </location>
</feature>
<dbReference type="SUPFAM" id="SSF55785">
    <property type="entry name" value="PYP-like sensor domain (PAS domain)"/>
    <property type="match status" value="1"/>
</dbReference>
<dbReference type="PROSITE" id="PS50112">
    <property type="entry name" value="PAS"/>
    <property type="match status" value="1"/>
</dbReference>
<evidence type="ECO:0000259" key="9">
    <source>
        <dbReference type="PROSITE" id="PS50112"/>
    </source>
</evidence>
<organism evidence="12 13">
    <name type="scientific">Marinobacter nanhaiticus D15-8W</name>
    <dbReference type="NCBI Taxonomy" id="626887"/>
    <lineage>
        <taxon>Bacteria</taxon>
        <taxon>Pseudomonadati</taxon>
        <taxon>Pseudomonadota</taxon>
        <taxon>Gammaproteobacteria</taxon>
        <taxon>Pseudomonadales</taxon>
        <taxon>Marinobacteraceae</taxon>
        <taxon>Marinobacter</taxon>
    </lineage>
</organism>
<feature type="domain" description="PAS" evidence="9">
    <location>
        <begin position="297"/>
        <end position="351"/>
    </location>
</feature>
<dbReference type="SMART" id="SM00091">
    <property type="entry name" value="PAS"/>
    <property type="match status" value="1"/>
</dbReference>
<dbReference type="SMART" id="SM00086">
    <property type="entry name" value="PAC"/>
    <property type="match status" value="1"/>
</dbReference>
<keyword evidence="3" id="KW-1003">Cell membrane</keyword>
<dbReference type="InterPro" id="IPR000160">
    <property type="entry name" value="GGDEF_dom"/>
</dbReference>
<keyword evidence="7" id="KW-0175">Coiled coil</keyword>
<keyword evidence="5 8" id="KW-1133">Transmembrane helix</keyword>
<feature type="transmembrane region" description="Helical" evidence="8">
    <location>
        <begin position="84"/>
        <end position="105"/>
    </location>
</feature>
<dbReference type="NCBIfam" id="TIGR00254">
    <property type="entry name" value="GGDEF"/>
    <property type="match status" value="1"/>
</dbReference>
<dbReference type="SMART" id="SM00267">
    <property type="entry name" value="GGDEF"/>
    <property type="match status" value="1"/>
</dbReference>
<evidence type="ECO:0000256" key="1">
    <source>
        <dbReference type="ARBA" id="ARBA00001946"/>
    </source>
</evidence>
<dbReference type="Gene3D" id="3.30.450.20">
    <property type="entry name" value="PAS domain"/>
    <property type="match status" value="1"/>
</dbReference>
<dbReference type="FunFam" id="3.30.70.270:FF:000001">
    <property type="entry name" value="Diguanylate cyclase domain protein"/>
    <property type="match status" value="1"/>
</dbReference>
<dbReference type="CDD" id="cd00130">
    <property type="entry name" value="PAS"/>
    <property type="match status" value="1"/>
</dbReference>
<dbReference type="NCBIfam" id="TIGR00229">
    <property type="entry name" value="sensory_box"/>
    <property type="match status" value="1"/>
</dbReference>
<evidence type="ECO:0000256" key="5">
    <source>
        <dbReference type="ARBA" id="ARBA00022989"/>
    </source>
</evidence>
<dbReference type="PATRIC" id="fig|626887.3.peg.2359"/>
<keyword evidence="4 8" id="KW-0812">Transmembrane</keyword>
<dbReference type="eggNOG" id="COG2202">
    <property type="taxonomic scope" value="Bacteria"/>
</dbReference>
<evidence type="ECO:0000256" key="2">
    <source>
        <dbReference type="ARBA" id="ARBA00004651"/>
    </source>
</evidence>
<dbReference type="EMBL" id="APLQ01000011">
    <property type="protein sequence ID" value="ENO16026.1"/>
    <property type="molecule type" value="Genomic_DNA"/>
</dbReference>
<accession>N6WWN8</accession>
<dbReference type="Pfam" id="PF13426">
    <property type="entry name" value="PAS_9"/>
    <property type="match status" value="1"/>
</dbReference>
<reference evidence="12 13" key="1">
    <citation type="journal article" date="2013" name="Genome Announc.">
        <title>Genome Sequence of the Polycyclic Aromatic Hydrocarbon-Degrading Bacterium Strain Marinobacter nanhaiticus D15-8WT.</title>
        <authorList>
            <person name="Cui Z."/>
            <person name="Gao W."/>
            <person name="Li Q."/>
            <person name="Xu G."/>
            <person name="Zheng L."/>
        </authorList>
    </citation>
    <scope>NUCLEOTIDE SEQUENCE [LARGE SCALE GENOMIC DNA]</scope>
    <source>
        <strain evidence="12 13">D15-8W</strain>
    </source>
</reference>